<gene>
    <name evidence="2" type="ORF">DWV06_02615</name>
</gene>
<dbReference type="InterPro" id="IPR010982">
    <property type="entry name" value="Lambda_DNA-bd_dom_sf"/>
</dbReference>
<accession>A0A371AYT8</accession>
<dbReference type="Proteomes" id="UP000255036">
    <property type="component" value="Unassembled WGS sequence"/>
</dbReference>
<protein>
    <submittedName>
        <fullName evidence="2">XRE family transcriptional regulator</fullName>
    </submittedName>
</protein>
<comment type="caution">
    <text evidence="2">The sequence shown here is derived from an EMBL/GenBank/DDBJ whole genome shotgun (WGS) entry which is preliminary data.</text>
</comment>
<dbReference type="AlphaFoldDB" id="A0A371AYT8"/>
<keyword evidence="3" id="KW-1185">Reference proteome</keyword>
<name>A0A371AYT8_9FIRM</name>
<evidence type="ECO:0000313" key="2">
    <source>
        <dbReference type="EMBL" id="RDU24764.1"/>
    </source>
</evidence>
<evidence type="ECO:0000313" key="3">
    <source>
        <dbReference type="Proteomes" id="UP000255036"/>
    </source>
</evidence>
<reference evidence="2 3" key="1">
    <citation type="submission" date="2018-07" db="EMBL/GenBank/DDBJ databases">
        <title>Anaerosacharophilus polymeroproducens gen. nov. sp. nov., an anaerobic bacterium isolated from salt field.</title>
        <authorList>
            <person name="Kim W."/>
            <person name="Yang S.-H."/>
            <person name="Oh J."/>
            <person name="Lee J.-H."/>
            <person name="Kwon K.K."/>
        </authorList>
    </citation>
    <scope>NUCLEOTIDE SEQUENCE [LARGE SCALE GENOMIC DNA]</scope>
    <source>
        <strain evidence="2 3">MCWD5</strain>
    </source>
</reference>
<dbReference type="OrthoDB" id="1757480at2"/>
<dbReference type="Pfam" id="PF01381">
    <property type="entry name" value="HTH_3"/>
    <property type="match status" value="1"/>
</dbReference>
<evidence type="ECO:0000259" key="1">
    <source>
        <dbReference type="PROSITE" id="PS50943"/>
    </source>
</evidence>
<organism evidence="2 3">
    <name type="scientific">Anaerosacchariphilus polymeriproducens</name>
    <dbReference type="NCBI Taxonomy" id="1812858"/>
    <lineage>
        <taxon>Bacteria</taxon>
        <taxon>Bacillati</taxon>
        <taxon>Bacillota</taxon>
        <taxon>Clostridia</taxon>
        <taxon>Lachnospirales</taxon>
        <taxon>Lachnospiraceae</taxon>
        <taxon>Anaerosacchariphilus</taxon>
    </lineage>
</organism>
<dbReference type="Gene3D" id="1.10.260.40">
    <property type="entry name" value="lambda repressor-like DNA-binding domains"/>
    <property type="match status" value="1"/>
</dbReference>
<proteinExistence type="predicted"/>
<feature type="domain" description="HTH cro/C1-type" evidence="1">
    <location>
        <begin position="11"/>
        <end position="65"/>
    </location>
</feature>
<dbReference type="SUPFAM" id="SSF47413">
    <property type="entry name" value="lambda repressor-like DNA-binding domains"/>
    <property type="match status" value="1"/>
</dbReference>
<dbReference type="EMBL" id="QRCT01000011">
    <property type="protein sequence ID" value="RDU24764.1"/>
    <property type="molecule type" value="Genomic_DNA"/>
</dbReference>
<dbReference type="CDD" id="cd00093">
    <property type="entry name" value="HTH_XRE"/>
    <property type="match status" value="1"/>
</dbReference>
<dbReference type="InterPro" id="IPR001387">
    <property type="entry name" value="Cro/C1-type_HTH"/>
</dbReference>
<dbReference type="GO" id="GO:0003677">
    <property type="term" value="F:DNA binding"/>
    <property type="evidence" value="ECO:0007669"/>
    <property type="project" value="InterPro"/>
</dbReference>
<dbReference type="RefSeq" id="WP_115480638.1">
    <property type="nucleotide sequence ID" value="NZ_QRCT01000011.1"/>
</dbReference>
<dbReference type="PROSITE" id="PS50943">
    <property type="entry name" value="HTH_CROC1"/>
    <property type="match status" value="1"/>
</dbReference>
<sequence length="78" mass="8974">MKKAKDKFYKLEYYRNKYGISQQQMAGIIGVKASCYSHKVNKRSSFSLPQMIDILNVLNKEAKKAGDNLITLDEIFLP</sequence>